<name>A0A7C8PSF9_ORBOL</name>
<accession>A0A7C8PSF9</accession>
<dbReference type="Proteomes" id="UP000297595">
    <property type="component" value="Unassembled WGS sequence"/>
</dbReference>
<dbReference type="EMBL" id="SOZJ01000004">
    <property type="protein sequence ID" value="TGJ67430.1"/>
    <property type="molecule type" value="Genomic_DNA"/>
</dbReference>
<sequence>MISMFWLYRYIWIHGVYGWDYIGKILAGDWNRGKEAVCAQVEDMIAASAWRTLEQDPSDSIFLAPRILSSVEDSAIVGYSGWFYDHSRTLKVVIHGEQNSWTILQ</sequence>
<protein>
    <submittedName>
        <fullName evidence="1">Uncharacterized protein</fullName>
    </submittedName>
</protein>
<evidence type="ECO:0000313" key="2">
    <source>
        <dbReference type="Proteomes" id="UP000297595"/>
    </source>
</evidence>
<gene>
    <name evidence="1" type="ORF">EYR41_006564</name>
</gene>
<proteinExistence type="predicted"/>
<organism evidence="1 2">
    <name type="scientific">Orbilia oligospora</name>
    <name type="common">Nematode-trapping fungus</name>
    <name type="synonym">Arthrobotrys oligospora</name>
    <dbReference type="NCBI Taxonomy" id="2813651"/>
    <lineage>
        <taxon>Eukaryota</taxon>
        <taxon>Fungi</taxon>
        <taxon>Dikarya</taxon>
        <taxon>Ascomycota</taxon>
        <taxon>Pezizomycotina</taxon>
        <taxon>Orbiliomycetes</taxon>
        <taxon>Orbiliales</taxon>
        <taxon>Orbiliaceae</taxon>
        <taxon>Orbilia</taxon>
    </lineage>
</organism>
<dbReference type="AlphaFoldDB" id="A0A7C8PSF9"/>
<comment type="caution">
    <text evidence="1">The sequence shown here is derived from an EMBL/GenBank/DDBJ whole genome shotgun (WGS) entry which is preliminary data.</text>
</comment>
<evidence type="ECO:0000313" key="1">
    <source>
        <dbReference type="EMBL" id="TGJ67430.1"/>
    </source>
</evidence>
<reference evidence="1 2" key="1">
    <citation type="submission" date="2019-03" db="EMBL/GenBank/DDBJ databases">
        <title>Nematode-trapping fungi genome.</title>
        <authorList>
            <person name="Vidal-Diez De Ulzurrun G."/>
        </authorList>
    </citation>
    <scope>NUCLEOTIDE SEQUENCE [LARGE SCALE GENOMIC DNA]</scope>
    <source>
        <strain evidence="1 2">TWF154</strain>
    </source>
</reference>